<feature type="non-terminal residue" evidence="2">
    <location>
        <position position="1"/>
    </location>
</feature>
<sequence length="154" mass="15860">GRGPGRGIGRGIGSGRGRGIGSGRGRGIGIGRGRGLGSGRGRGLGRGRGRGRGKGRGSGRGRGKGRGRYCAAARTLSPSEYVGLTSIELIAFNVPSDCVSLTPRVENVFPIKLSSSSASCRALRCPGVGCASEPIRPENKRKAENRKTTDIMAR</sequence>
<feature type="compositionally biased region" description="Gly residues" evidence="1">
    <location>
        <begin position="1"/>
        <end position="42"/>
    </location>
</feature>
<organism evidence="2">
    <name type="scientific">Schistocephalus solidus</name>
    <name type="common">Tapeworm</name>
    <dbReference type="NCBI Taxonomy" id="70667"/>
    <lineage>
        <taxon>Eukaryota</taxon>
        <taxon>Metazoa</taxon>
        <taxon>Spiralia</taxon>
        <taxon>Lophotrochozoa</taxon>
        <taxon>Platyhelminthes</taxon>
        <taxon>Cestoda</taxon>
        <taxon>Eucestoda</taxon>
        <taxon>Diphyllobothriidea</taxon>
        <taxon>Diphyllobothriidae</taxon>
        <taxon>Schistocephalus</taxon>
    </lineage>
</organism>
<accession>A0A0V0J9G9</accession>
<evidence type="ECO:0000313" key="2">
    <source>
        <dbReference type="EMBL" id="JAP62284.1"/>
    </source>
</evidence>
<name>A0A0V0J9G9_SCHSO</name>
<evidence type="ECO:0000256" key="1">
    <source>
        <dbReference type="SAM" id="MobiDB-lite"/>
    </source>
</evidence>
<feature type="region of interest" description="Disordered" evidence="1">
    <location>
        <begin position="1"/>
        <end position="68"/>
    </location>
</feature>
<reference evidence="2" key="1">
    <citation type="submission" date="2016-01" db="EMBL/GenBank/DDBJ databases">
        <title>Reference transcriptome for the parasite Schistocephalus solidus: insights into the molecular evolution of parasitism.</title>
        <authorList>
            <person name="Hebert F.O."/>
            <person name="Grambauer S."/>
            <person name="Barber I."/>
            <person name="Landry C.R."/>
            <person name="Aubin-Horth N."/>
        </authorList>
    </citation>
    <scope>NUCLEOTIDE SEQUENCE</scope>
</reference>
<gene>
    <name evidence="2" type="ORF">TR93837</name>
</gene>
<dbReference type="EMBL" id="GEEE01000941">
    <property type="protein sequence ID" value="JAP62284.1"/>
    <property type="molecule type" value="Transcribed_RNA"/>
</dbReference>
<proteinExistence type="predicted"/>
<dbReference type="AlphaFoldDB" id="A0A0V0J9G9"/>
<protein>
    <submittedName>
        <fullName evidence="2">Uncharacterized protein</fullName>
    </submittedName>
</protein>
<feature type="compositionally biased region" description="Basic residues" evidence="1">
    <location>
        <begin position="43"/>
        <end position="67"/>
    </location>
</feature>